<reference evidence="13" key="2">
    <citation type="journal article" date="2022" name="Elife">
        <title>Obligate sexual reproduction of a homothallic fungus closely related to the Cryptococcus pathogenic species complex.</title>
        <authorList>
            <person name="Passer A.R."/>
            <person name="Clancey S.A."/>
            <person name="Shea T."/>
            <person name="David-Palma M."/>
            <person name="Averette A.F."/>
            <person name="Boekhout T."/>
            <person name="Porcel B.M."/>
            <person name="Nowrousian M."/>
            <person name="Cuomo C.A."/>
            <person name="Sun S."/>
            <person name="Heitman J."/>
            <person name="Coelho M.A."/>
        </authorList>
    </citation>
    <scope>NUCLEOTIDE SEQUENCE</scope>
    <source>
        <strain evidence="13">CBS 7841</strain>
    </source>
</reference>
<accession>A0A1E3ICD9</accession>
<name>A0A1E3ICD9_9TREE</name>
<keyword evidence="5 13" id="KW-0436">Ligase</keyword>
<dbReference type="RefSeq" id="XP_066066819.1">
    <property type="nucleotide sequence ID" value="XM_066210722.1"/>
</dbReference>
<dbReference type="Proteomes" id="UP000094043">
    <property type="component" value="Chromosome 2"/>
</dbReference>
<dbReference type="InterPro" id="IPR004364">
    <property type="entry name" value="Aa-tRNA-synt_II"/>
</dbReference>
<dbReference type="KEGG" id="cdep:91085493"/>
<evidence type="ECO:0000256" key="4">
    <source>
        <dbReference type="ARBA" id="ARBA00022490"/>
    </source>
</evidence>
<evidence type="ECO:0000256" key="5">
    <source>
        <dbReference type="ARBA" id="ARBA00022598"/>
    </source>
</evidence>
<evidence type="ECO:0000256" key="2">
    <source>
        <dbReference type="ARBA" id="ARBA00005312"/>
    </source>
</evidence>
<dbReference type="InterPro" id="IPR045864">
    <property type="entry name" value="aa-tRNA-synth_II/BPL/LPL"/>
</dbReference>
<dbReference type="SUPFAM" id="SSF50249">
    <property type="entry name" value="Nucleic acid-binding proteins"/>
    <property type="match status" value="1"/>
</dbReference>
<evidence type="ECO:0000256" key="12">
    <source>
        <dbReference type="SAM" id="MobiDB-lite"/>
    </source>
</evidence>
<sequence length="887" mass="101847">MTTEPTQPSNPLAKLGQAIKSRLPNGKQEQEDDNGSDHDQIQIEREQRKQQEMQEQKEKQMRLQREAEELRQRRLEADLRAQQEDDPETRASYGKLEDLEEITPLEDIVQLPAGTRVTTRVRIHTQRDISSHINFVILRHRGYLIQGLLPDGTSEHMIKWVQHLPDESIVQVTGTLQNPPQPITSNVDTPLEIIIESIHLVEASYDIPFSLSRGFRPPQNTRLNNRTLDLRHPTNQAIFKIRSKVLKVFRDTLEDLSFLEINTPKLQPAATESGAEVFRVNYFGRKAFLAQSPQLMKQMAISADFGRVYEIGPVFRAENSNTHRHLTEYTGLDIEMLIEKDYHEVFQVVDIVLKNIFKTLTNMKTELGRVLEHFLYEDLQWLDETLILPFHEAIQMLRDDGRDVEEEDLSTPDEIRLGQIIKEKYKTDYYAIDRFPISARPFYTANDGEATNSFDLFIRGQEICTGGQRINDSEKLRQSMYDSGIDPREMQEYLSAFDWGMPPHGGAGLGLERIVTFFLNLPDVRLATLYHRDPHSLPVSPAYLPHPEADTTKPTDPSNPPPVEMLIANYGDAANTSWLDDRFEIWHDEETGAAVGYSKQDSKFCMITGDPLCAEKQKKEVTKRFIDFVQRVIKLRPVWMLVSETMEEILAEEHGWRALSCTQEQRSDSDKADLSLIHNSKQKKGVFKVREIEPKEDIIRRIDDRIEDWKSGRNEKGKQIRLTEVAPWKDMEHRRYFIAESHHEEDQIIKEDDNSAKIKGNPSIDTLVVLTRLAPSKGYQLKWALDFPGAPHDAIECTVQAALSAVPGEPVTFGTAVSERLVQKHGISETRARFMEKTYKGIVKSLALDKKAGFREKFGVTGDLTYICYPKGGVKPYELKDIVKFFE</sequence>
<comment type="catalytic activity">
    <reaction evidence="10">
        <text>tRNA(Asp) + L-aspartate + ATP = L-aspartyl-tRNA(Asp) + AMP + diphosphate</text>
        <dbReference type="Rhea" id="RHEA:19649"/>
        <dbReference type="Rhea" id="RHEA-COMP:9660"/>
        <dbReference type="Rhea" id="RHEA-COMP:9678"/>
        <dbReference type="ChEBI" id="CHEBI:29991"/>
        <dbReference type="ChEBI" id="CHEBI:30616"/>
        <dbReference type="ChEBI" id="CHEBI:33019"/>
        <dbReference type="ChEBI" id="CHEBI:78442"/>
        <dbReference type="ChEBI" id="CHEBI:78516"/>
        <dbReference type="ChEBI" id="CHEBI:456215"/>
        <dbReference type="EC" id="6.1.1.12"/>
    </reaction>
</comment>
<dbReference type="PRINTS" id="PR01042">
    <property type="entry name" value="TRNASYNTHASP"/>
</dbReference>
<dbReference type="InterPro" id="IPR012340">
    <property type="entry name" value="NA-bd_OB-fold"/>
</dbReference>
<keyword evidence="4" id="KW-0963">Cytoplasm</keyword>
<evidence type="ECO:0000256" key="3">
    <source>
        <dbReference type="ARBA" id="ARBA00012841"/>
    </source>
</evidence>
<dbReference type="Pfam" id="PF00152">
    <property type="entry name" value="tRNA-synt_2"/>
    <property type="match status" value="1"/>
</dbReference>
<dbReference type="CDD" id="cd00776">
    <property type="entry name" value="AsxRS_core"/>
    <property type="match status" value="1"/>
</dbReference>
<evidence type="ECO:0000256" key="6">
    <source>
        <dbReference type="ARBA" id="ARBA00022741"/>
    </source>
</evidence>
<feature type="compositionally biased region" description="Basic and acidic residues" evidence="12">
    <location>
        <begin position="35"/>
        <end position="65"/>
    </location>
</feature>
<dbReference type="GO" id="GO:0005524">
    <property type="term" value="F:ATP binding"/>
    <property type="evidence" value="ECO:0007669"/>
    <property type="project" value="UniProtKB-KW"/>
</dbReference>
<evidence type="ECO:0000256" key="8">
    <source>
        <dbReference type="ARBA" id="ARBA00022917"/>
    </source>
</evidence>
<dbReference type="HAMAP" id="MF_02075">
    <property type="entry name" value="Asp_tRNA_synth_type2"/>
    <property type="match status" value="1"/>
</dbReference>
<keyword evidence="9" id="KW-0030">Aminoacyl-tRNA synthetase</keyword>
<evidence type="ECO:0000256" key="1">
    <source>
        <dbReference type="ARBA" id="ARBA00004496"/>
    </source>
</evidence>
<dbReference type="PANTHER" id="PTHR43450:SF2">
    <property type="entry name" value="ASPARTATE--TRNA LIGASE"/>
    <property type="match status" value="1"/>
</dbReference>
<dbReference type="FunFam" id="3.30.930.10:FF:000038">
    <property type="entry name" value="Aspartate--tRNA ligase"/>
    <property type="match status" value="1"/>
</dbReference>
<evidence type="ECO:0000313" key="13">
    <source>
        <dbReference type="EMBL" id="WVN86119.1"/>
    </source>
</evidence>
<keyword evidence="14" id="KW-1185">Reference proteome</keyword>
<keyword evidence="8" id="KW-0648">Protein biosynthesis</keyword>
<dbReference type="NCBIfam" id="NF003483">
    <property type="entry name" value="PRK05159.1"/>
    <property type="match status" value="1"/>
</dbReference>
<keyword evidence="6" id="KW-0547">Nucleotide-binding</keyword>
<dbReference type="EMBL" id="CP143785">
    <property type="protein sequence ID" value="WVN86119.1"/>
    <property type="molecule type" value="Genomic_DNA"/>
</dbReference>
<dbReference type="GO" id="GO:0006422">
    <property type="term" value="P:aspartyl-tRNA aminoacylation"/>
    <property type="evidence" value="ECO:0007669"/>
    <property type="project" value="InterPro"/>
</dbReference>
<dbReference type="Gene3D" id="3.30.930.10">
    <property type="entry name" value="Bira Bifunctional Protein, Domain 2"/>
    <property type="match status" value="1"/>
</dbReference>
<feature type="region of interest" description="Disordered" evidence="12">
    <location>
        <begin position="1"/>
        <end position="65"/>
    </location>
</feature>
<dbReference type="InterPro" id="IPR006195">
    <property type="entry name" value="aa-tRNA-synth_II"/>
</dbReference>
<dbReference type="SUPFAM" id="SSF55681">
    <property type="entry name" value="Class II aaRS and biotin synthetases"/>
    <property type="match status" value="1"/>
</dbReference>
<comment type="similarity">
    <text evidence="2">Belongs to the class-II aminoacyl-tRNA synthetase family. Type 2 subfamily.</text>
</comment>
<dbReference type="GO" id="GO:0005829">
    <property type="term" value="C:cytosol"/>
    <property type="evidence" value="ECO:0007669"/>
    <property type="project" value="TreeGrafter"/>
</dbReference>
<dbReference type="NCBIfam" id="TIGR00458">
    <property type="entry name" value="aspS_nondisc"/>
    <property type="match status" value="1"/>
</dbReference>
<protein>
    <recommendedName>
        <fullName evidence="11">Probable aspartate--tRNA ligase, cytoplasmic</fullName>
        <ecNumber evidence="3">6.1.1.12</ecNumber>
    </recommendedName>
</protein>
<dbReference type="CDD" id="cd04320">
    <property type="entry name" value="AspRS_cyto_N"/>
    <property type="match status" value="1"/>
</dbReference>
<reference evidence="13" key="3">
    <citation type="submission" date="2024-01" db="EMBL/GenBank/DDBJ databases">
        <authorList>
            <person name="Coelho M.A."/>
            <person name="David-Palma M."/>
            <person name="Shea T."/>
            <person name="Sun S."/>
            <person name="Cuomo C.A."/>
            <person name="Heitman J."/>
        </authorList>
    </citation>
    <scope>NUCLEOTIDE SEQUENCE</scope>
    <source>
        <strain evidence="13">CBS 7841</strain>
    </source>
</reference>
<dbReference type="EC" id="6.1.1.12" evidence="3"/>
<dbReference type="PROSITE" id="PS50862">
    <property type="entry name" value="AA_TRNA_LIGASE_II"/>
    <property type="match status" value="1"/>
</dbReference>
<evidence type="ECO:0000313" key="14">
    <source>
        <dbReference type="Proteomes" id="UP000094043"/>
    </source>
</evidence>
<keyword evidence="7" id="KW-0067">ATP-binding</keyword>
<dbReference type="GO" id="GO:0003723">
    <property type="term" value="F:RNA binding"/>
    <property type="evidence" value="ECO:0007669"/>
    <property type="project" value="TreeGrafter"/>
</dbReference>
<dbReference type="Gene3D" id="2.40.50.140">
    <property type="entry name" value="Nucleic acid-binding proteins"/>
    <property type="match status" value="1"/>
</dbReference>
<dbReference type="InterPro" id="IPR004523">
    <property type="entry name" value="Asp-tRNA_synthase_2"/>
</dbReference>
<organism evidence="13 14">
    <name type="scientific">Cryptococcus depauperatus CBS 7841</name>
    <dbReference type="NCBI Taxonomy" id="1295531"/>
    <lineage>
        <taxon>Eukaryota</taxon>
        <taxon>Fungi</taxon>
        <taxon>Dikarya</taxon>
        <taxon>Basidiomycota</taxon>
        <taxon>Agaricomycotina</taxon>
        <taxon>Tremellomycetes</taxon>
        <taxon>Tremellales</taxon>
        <taxon>Cryptococcaceae</taxon>
        <taxon>Cryptococcus</taxon>
    </lineage>
</organism>
<dbReference type="GO" id="GO:0004815">
    <property type="term" value="F:aspartate-tRNA ligase activity"/>
    <property type="evidence" value="ECO:0007669"/>
    <property type="project" value="UniProtKB-EC"/>
</dbReference>
<reference evidence="13" key="1">
    <citation type="submission" date="2016-06" db="EMBL/GenBank/DDBJ databases">
        <authorList>
            <person name="Cuomo C."/>
            <person name="Litvintseva A."/>
            <person name="Heitman J."/>
            <person name="Chen Y."/>
            <person name="Sun S."/>
            <person name="Springer D."/>
            <person name="Dromer F."/>
            <person name="Young S."/>
            <person name="Zeng Q."/>
            <person name="Chapman S."/>
            <person name="Gujja S."/>
            <person name="Saif S."/>
            <person name="Birren B."/>
        </authorList>
    </citation>
    <scope>NUCLEOTIDE SEQUENCE</scope>
    <source>
        <strain evidence="13">CBS 7841</strain>
    </source>
</reference>
<comment type="subcellular location">
    <subcellularLocation>
        <location evidence="1">Cytoplasm</location>
    </subcellularLocation>
</comment>
<dbReference type="VEuPathDB" id="FungiDB:L203_04362"/>
<dbReference type="InterPro" id="IPR002312">
    <property type="entry name" value="Asp/Asn-tRNA-synth_IIb"/>
</dbReference>
<evidence type="ECO:0000256" key="11">
    <source>
        <dbReference type="ARBA" id="ARBA00070516"/>
    </source>
</evidence>
<dbReference type="GeneID" id="91085493"/>
<evidence type="ECO:0000256" key="7">
    <source>
        <dbReference type="ARBA" id="ARBA00022840"/>
    </source>
</evidence>
<proteinExistence type="inferred from homology"/>
<dbReference type="AlphaFoldDB" id="A0A1E3ICD9"/>
<evidence type="ECO:0000256" key="9">
    <source>
        <dbReference type="ARBA" id="ARBA00023146"/>
    </source>
</evidence>
<dbReference type="OrthoDB" id="372395at2759"/>
<gene>
    <name evidence="13" type="ORF">L203_101280</name>
</gene>
<dbReference type="PANTHER" id="PTHR43450">
    <property type="entry name" value="ASPARTYL-TRNA SYNTHETASE"/>
    <property type="match status" value="1"/>
</dbReference>
<dbReference type="GO" id="GO:0017101">
    <property type="term" value="C:aminoacyl-tRNA synthetase multienzyme complex"/>
    <property type="evidence" value="ECO:0007669"/>
    <property type="project" value="TreeGrafter"/>
</dbReference>
<evidence type="ECO:0000256" key="10">
    <source>
        <dbReference type="ARBA" id="ARBA00047904"/>
    </source>
</evidence>
<feature type="compositionally biased region" description="Polar residues" evidence="12">
    <location>
        <begin position="1"/>
        <end position="10"/>
    </location>
</feature>